<feature type="domain" description="Bacterial Ig-like" evidence="4">
    <location>
        <begin position="674"/>
        <end position="719"/>
    </location>
</feature>
<feature type="compositionally biased region" description="Polar residues" evidence="1">
    <location>
        <begin position="444"/>
        <end position="455"/>
    </location>
</feature>
<keyword evidence="6" id="KW-1185">Reference proteome</keyword>
<feature type="domain" description="Bacterial Ig-like" evidence="4">
    <location>
        <begin position="1237"/>
        <end position="1288"/>
    </location>
</feature>
<keyword evidence="2" id="KW-0812">Transmembrane</keyword>
<feature type="domain" description="SCP" evidence="3">
    <location>
        <begin position="124"/>
        <end position="247"/>
    </location>
</feature>
<dbReference type="InterPro" id="IPR011081">
    <property type="entry name" value="Big_4"/>
</dbReference>
<feature type="domain" description="Bacterial Ig-like" evidence="4">
    <location>
        <begin position="764"/>
        <end position="801"/>
    </location>
</feature>
<feature type="domain" description="Bacterial Ig-like" evidence="4">
    <location>
        <begin position="426"/>
        <end position="482"/>
    </location>
</feature>
<dbReference type="Proteomes" id="UP000245753">
    <property type="component" value="Unassembled WGS sequence"/>
</dbReference>
<comment type="caution">
    <text evidence="5">The sequence shown here is derived from an EMBL/GenBank/DDBJ whole genome shotgun (WGS) entry which is preliminary data.</text>
</comment>
<dbReference type="SUPFAM" id="SSF55797">
    <property type="entry name" value="PR-1-like"/>
    <property type="match status" value="1"/>
</dbReference>
<dbReference type="RefSeq" id="WP_109137010.1">
    <property type="nucleotide sequence ID" value="NZ_QFFN01000007.1"/>
</dbReference>
<feature type="transmembrane region" description="Helical" evidence="2">
    <location>
        <begin position="1337"/>
        <end position="1359"/>
    </location>
</feature>
<evidence type="ECO:0000259" key="3">
    <source>
        <dbReference type="Pfam" id="PF00188"/>
    </source>
</evidence>
<name>A0A2U2MT94_9BIFI</name>
<feature type="domain" description="Bacterial Ig-like" evidence="4">
    <location>
        <begin position="505"/>
        <end position="559"/>
    </location>
</feature>
<gene>
    <name evidence="5" type="ORF">DF200_04035</name>
</gene>
<feature type="domain" description="Bacterial Ig-like" evidence="4">
    <location>
        <begin position="578"/>
        <end position="641"/>
    </location>
</feature>
<dbReference type="Pfam" id="PF00188">
    <property type="entry name" value="CAP"/>
    <property type="match status" value="1"/>
</dbReference>
<dbReference type="Pfam" id="PF07532">
    <property type="entry name" value="Big_4"/>
    <property type="match status" value="10"/>
</dbReference>
<evidence type="ECO:0000313" key="5">
    <source>
        <dbReference type="EMBL" id="PWG60073.1"/>
    </source>
</evidence>
<evidence type="ECO:0000256" key="2">
    <source>
        <dbReference type="SAM" id="Phobius"/>
    </source>
</evidence>
<reference evidence="5 6" key="1">
    <citation type="journal article" date="2018" name="Int. J. Syst. Evol. Microbiol.">
        <title>Bifidobacterium catulorum sp. nov., a novel taxon from the faeces of the baby common marmoset (Callithrix jacchus).</title>
        <authorList>
            <person name="Modesto M."/>
            <person name="Michelini S."/>
            <person name="Oki K."/>
            <person name="Biavati B."/>
            <person name="Watanabe K."/>
            <person name="Mattarelli P."/>
        </authorList>
    </citation>
    <scope>NUCLEOTIDE SEQUENCE [LARGE SCALE GENOMIC DNA]</scope>
    <source>
        <strain evidence="5 6">MRM 8.19</strain>
    </source>
</reference>
<evidence type="ECO:0008006" key="7">
    <source>
        <dbReference type="Google" id="ProtNLM"/>
    </source>
</evidence>
<proteinExistence type="predicted"/>
<dbReference type="Gene3D" id="3.40.33.10">
    <property type="entry name" value="CAP"/>
    <property type="match status" value="1"/>
</dbReference>
<feature type="region of interest" description="Disordered" evidence="1">
    <location>
        <begin position="426"/>
        <end position="455"/>
    </location>
</feature>
<dbReference type="OrthoDB" id="3224361at2"/>
<protein>
    <recommendedName>
        <fullName evidence="7">Bacterial Ig-like domain-containing protein</fullName>
    </recommendedName>
</protein>
<organism evidence="5 6">
    <name type="scientific">Bifidobacterium catulorum</name>
    <dbReference type="NCBI Taxonomy" id="1630173"/>
    <lineage>
        <taxon>Bacteria</taxon>
        <taxon>Bacillati</taxon>
        <taxon>Actinomycetota</taxon>
        <taxon>Actinomycetes</taxon>
        <taxon>Bifidobacteriales</taxon>
        <taxon>Bifidobacteriaceae</taxon>
        <taxon>Bifidobacterium</taxon>
    </lineage>
</organism>
<dbReference type="InterPro" id="IPR014044">
    <property type="entry name" value="CAP_dom"/>
</dbReference>
<evidence type="ECO:0000313" key="6">
    <source>
        <dbReference type="Proteomes" id="UP000245753"/>
    </source>
</evidence>
<feature type="domain" description="Bacterial Ig-like" evidence="4">
    <location>
        <begin position="1155"/>
        <end position="1209"/>
    </location>
</feature>
<feature type="domain" description="Bacterial Ig-like" evidence="4">
    <location>
        <begin position="998"/>
        <end position="1057"/>
    </location>
</feature>
<sequence>MGLNSLSAARESSTRRPARLHDWKKRVIGVLAAAATVATMGLTAVTANAADGAWDQLSATEKKSSYGYFIWKSENATDANEKTTAKEAAELLKTAHFKDQTNIGAADDATALDNMQTAIEQIIAINTFRSSLKNEPCRTDLPKGNPARACDDNGAGLTPLKVTDKMMAASQSNVNYSSHQFGHAANNGQSWTFALENLYASSYYSPWTSDNRSVAADSWYSEINNYDDHPLDCGSSAQIGHYRALTNKICFTGETKIQVYPFSTTGLAIAKHARFNTGSGWQDYPNGMTESQVYGGMQYQDSAGYEYDASDYLNDFKTYVAMVNAATKTITSVDDPAAISVASGTTKPTAQLPAKVTAHYSDNTTADVDVTWEAIPNDWNKDRTAHTVKVNGTVDGWAKKVTATLNVAAATVTKATIDGTAAATDITTPSGTNPDGQLPKTGKVSWSNGDTSSETINWQSSAKDQYGKREGGTYDLTGAIAGKTVTAHVTVTAATVKSVAALDDITVVKGSKPTNIPSTAEVTWSNGDTTAEPITWTNDPTKATFDQLGEQTFNGTVKGQPVTLKITVVDAKVTNVTNPADITVESGTNPNAQLPTTVKATLSDGTTKDVAVTWTPAAVPEATWKDRQGGNATLTGKVAGYDGTVTLNVIVKPATITGATLDPATLSTPAGLDPTSKLPKTAKVTWSNGDTTDGTVAWDKIDAKSYATVGSFNATGTVTADGQTTKVTLPVTVTAAAALTAKATAASVDTVATHAPDLSTINATVTYSDGTTTTNTVAWDKIDAGKYAQAGTFTVNGTVQQTTVTRAAGDLTDANGKPLTVSVTVNVKARAITAVEPTADTITVDSGRTAPANLTGKAKVTWNDGATETRDIALTLPEGWNKPHTAHYVTATGKTDGWDKDVEFTVSVKAATAESAKNPADFSTVEGNVPTLPKTAEVTWSNGETTAENVIWDEPADFDKLFDKASDQPVTVTGEVAGKTVTVKITVVAASIESVTAPKDVEVNAGQTPNLPTSVEAKFSNGKTGTVAVTWKTDGVDFSNRSGKDKTIAVKGEVNGYKDGVTVNVIVHSAKAVSATVNGDKTITVDSGTPPELPKTATVKWNDGGKDSTETITWDAFDKWQSRDGGQFTVNGTVAGLPVSVKVIVNAATVVDVQATVKTSTKPGVKPELPKTAWVKWSNDDTTNEPIVWNEIPAKDYATAGTFEVKGTVTVKNAAHTVTATVDVKNVEVKYVEDGVDIPTTVGKAPQLPATVKVHWSDGSTTDETVTWNDVPASAYAKVGSFAVKGTAFVGGKAYTITANVTVKAAAATTPGNGGAQVTTNTGATAGQSSKLSRTGAAIGAIVAVVVVLLAAAGVVFYARSKRTH</sequence>
<feature type="domain" description="Bacterial Ig-like" evidence="4">
    <location>
        <begin position="339"/>
        <end position="396"/>
    </location>
</feature>
<accession>A0A2U2MT94</accession>
<evidence type="ECO:0000259" key="4">
    <source>
        <dbReference type="Pfam" id="PF07532"/>
    </source>
</evidence>
<feature type="domain" description="Bacterial Ig-like" evidence="4">
    <location>
        <begin position="1082"/>
        <end position="1136"/>
    </location>
</feature>
<dbReference type="InterPro" id="IPR035940">
    <property type="entry name" value="CAP_sf"/>
</dbReference>
<keyword evidence="2" id="KW-0472">Membrane</keyword>
<dbReference type="EMBL" id="QFFN01000007">
    <property type="protein sequence ID" value="PWG60073.1"/>
    <property type="molecule type" value="Genomic_DNA"/>
</dbReference>
<evidence type="ECO:0000256" key="1">
    <source>
        <dbReference type="SAM" id="MobiDB-lite"/>
    </source>
</evidence>
<keyword evidence="2" id="KW-1133">Transmembrane helix</keyword>